<sequence>MRLEQSLALSDKDSVIERQGSVIERQASQIAKLEEEKQTLARKLMKSKDKQKIQWELMGYKKPISQKIYLHQLSKPFCSHLLLKTNYQVGIEKVYYNPNTTWLFQLALSCHFNRFLLNRPWKQPAQGETHQASQRLVLQNTEGHQVDNNAHDGYHIDIHNYQVHMQIQTLKREGMKFYRVGAMFKIDYTHQQIKIYTYK</sequence>
<feature type="coiled-coil region" evidence="1">
    <location>
        <begin position="16"/>
        <end position="50"/>
    </location>
</feature>
<organism evidence="2 3">
    <name type="scientific">Halteria grandinella</name>
    <dbReference type="NCBI Taxonomy" id="5974"/>
    <lineage>
        <taxon>Eukaryota</taxon>
        <taxon>Sar</taxon>
        <taxon>Alveolata</taxon>
        <taxon>Ciliophora</taxon>
        <taxon>Intramacronucleata</taxon>
        <taxon>Spirotrichea</taxon>
        <taxon>Stichotrichia</taxon>
        <taxon>Sporadotrichida</taxon>
        <taxon>Halteriidae</taxon>
        <taxon>Halteria</taxon>
    </lineage>
</organism>
<dbReference type="EMBL" id="RRYP01006787">
    <property type="protein sequence ID" value="TNV80959.1"/>
    <property type="molecule type" value="Genomic_DNA"/>
</dbReference>
<accession>A0A8J8T3L2</accession>
<keyword evidence="1" id="KW-0175">Coiled coil</keyword>
<dbReference type="AlphaFoldDB" id="A0A8J8T3L2"/>
<protein>
    <submittedName>
        <fullName evidence="2">Uncharacterized protein</fullName>
    </submittedName>
</protein>
<proteinExistence type="predicted"/>
<evidence type="ECO:0000256" key="1">
    <source>
        <dbReference type="SAM" id="Coils"/>
    </source>
</evidence>
<comment type="caution">
    <text evidence="2">The sequence shown here is derived from an EMBL/GenBank/DDBJ whole genome shotgun (WGS) entry which is preliminary data.</text>
</comment>
<name>A0A8J8T3L2_HALGN</name>
<evidence type="ECO:0000313" key="2">
    <source>
        <dbReference type="EMBL" id="TNV80959.1"/>
    </source>
</evidence>
<evidence type="ECO:0000313" key="3">
    <source>
        <dbReference type="Proteomes" id="UP000785679"/>
    </source>
</evidence>
<keyword evidence="3" id="KW-1185">Reference proteome</keyword>
<dbReference type="Proteomes" id="UP000785679">
    <property type="component" value="Unassembled WGS sequence"/>
</dbReference>
<reference evidence="2" key="1">
    <citation type="submission" date="2019-06" db="EMBL/GenBank/DDBJ databases">
        <authorList>
            <person name="Zheng W."/>
        </authorList>
    </citation>
    <scope>NUCLEOTIDE SEQUENCE</scope>
    <source>
        <strain evidence="2">QDHG01</strain>
    </source>
</reference>
<gene>
    <name evidence="2" type="ORF">FGO68_gene15514</name>
</gene>